<dbReference type="RefSeq" id="WP_268601812.1">
    <property type="nucleotide sequence ID" value="NZ_JAMDLV010000056.1"/>
</dbReference>
<dbReference type="EMBL" id="JAMDLW010000081">
    <property type="protein sequence ID" value="MCY9523520.1"/>
    <property type="molecule type" value="Genomic_DNA"/>
</dbReference>
<dbReference type="Proteomes" id="UP001207626">
    <property type="component" value="Unassembled WGS sequence"/>
</dbReference>
<comment type="caution">
    <text evidence="2">The sequence shown here is derived from an EMBL/GenBank/DDBJ whole genome shotgun (WGS) entry which is preliminary data.</text>
</comment>
<name>A0ABT4E1Y2_9BACL</name>
<gene>
    <name evidence="2" type="ORF">M5X09_28405</name>
</gene>
<evidence type="ECO:0000256" key="1">
    <source>
        <dbReference type="SAM" id="SignalP"/>
    </source>
</evidence>
<organism evidence="2 3">
    <name type="scientific">Paenibacillus apiarius</name>
    <dbReference type="NCBI Taxonomy" id="46240"/>
    <lineage>
        <taxon>Bacteria</taxon>
        <taxon>Bacillati</taxon>
        <taxon>Bacillota</taxon>
        <taxon>Bacilli</taxon>
        <taxon>Bacillales</taxon>
        <taxon>Paenibacillaceae</taxon>
        <taxon>Paenibacillus</taxon>
    </lineage>
</organism>
<evidence type="ECO:0000313" key="3">
    <source>
        <dbReference type="Proteomes" id="UP001207626"/>
    </source>
</evidence>
<keyword evidence="3" id="KW-1185">Reference proteome</keyword>
<reference evidence="2 3" key="1">
    <citation type="submission" date="2022-05" db="EMBL/GenBank/DDBJ databases">
        <title>Genome Sequencing of Bee-Associated Microbes.</title>
        <authorList>
            <person name="Dunlap C."/>
        </authorList>
    </citation>
    <scope>NUCLEOTIDE SEQUENCE [LARGE SCALE GENOMIC DNA]</scope>
    <source>
        <strain evidence="2 3">NRRL NRS-1438</strain>
    </source>
</reference>
<sequence length="347" mass="38887">MKTYKTMIATTVIAGLLLSAFPVLPGHAPAHAASQAEIEKELEQMTERFKQAFEKLDSKIIEKATQALQKFDPGQEVKLVSITGESGVGTDKGEWTLTSGHGHHVNVDKQTGEIKGMSANRTYKFEELDKALQADIQEKWGLLELKGEFTPPNFSSYSKDDRGLETFSFSGGETEDDDYYGNIDPKTRKVSSMGKLTTSDQVDQKIVKAAEEAMKKLPGASKLRKQVHVSLYDFNHFNKTIDFQDQAGSRVGIDSSSGKPSSVTYDKLLNKFYAPKDIQKAFAKPYYTKEKAISAAKPMAKKHFDLDLTGYEVKVKDWEYTFTKKGQPTVTAFINEKGQFWEMRVMQ</sequence>
<protein>
    <submittedName>
        <fullName evidence="2">Uncharacterized protein</fullName>
    </submittedName>
</protein>
<accession>A0ABT4E1Y2</accession>
<proteinExistence type="predicted"/>
<feature type="chain" id="PRO_5046782279" evidence="1">
    <location>
        <begin position="33"/>
        <end position="347"/>
    </location>
</feature>
<keyword evidence="1" id="KW-0732">Signal</keyword>
<feature type="signal peptide" evidence="1">
    <location>
        <begin position="1"/>
        <end position="32"/>
    </location>
</feature>
<evidence type="ECO:0000313" key="2">
    <source>
        <dbReference type="EMBL" id="MCY9523520.1"/>
    </source>
</evidence>